<dbReference type="GO" id="GO:0102971">
    <property type="term" value="F:phosphinothricin N-acetyltransferase activity"/>
    <property type="evidence" value="ECO:0007669"/>
    <property type="project" value="UniProtKB-EC"/>
</dbReference>
<gene>
    <name evidence="3" type="primary">ywnH</name>
    <name evidence="2" type="ORF">Lche_2330</name>
    <name evidence="3" type="ORF">NCTC11976_02968</name>
</gene>
<dbReference type="InterPro" id="IPR000182">
    <property type="entry name" value="GNAT_dom"/>
</dbReference>
<dbReference type="EC" id="2.3.1.183" evidence="3"/>
<accession>A0A0W0SA81</accession>
<dbReference type="SUPFAM" id="SSF55729">
    <property type="entry name" value="Acyl-CoA N-acyltransferases (Nat)"/>
    <property type="match status" value="1"/>
</dbReference>
<protein>
    <submittedName>
        <fullName evidence="2">GNAT family acetyltransferase</fullName>
        <ecNumber evidence="3">2.3.1.183</ecNumber>
    </submittedName>
</protein>
<dbReference type="Pfam" id="PF00583">
    <property type="entry name" value="Acetyltransf_1"/>
    <property type="match status" value="1"/>
</dbReference>
<reference evidence="3 5" key="2">
    <citation type="submission" date="2018-12" db="EMBL/GenBank/DDBJ databases">
        <authorList>
            <consortium name="Pathogen Informatics"/>
        </authorList>
    </citation>
    <scope>NUCLEOTIDE SEQUENCE [LARGE SCALE GENOMIC DNA]</scope>
    <source>
        <strain evidence="3 5">NCTC11976</strain>
    </source>
</reference>
<evidence type="ECO:0000259" key="1">
    <source>
        <dbReference type="PROSITE" id="PS51186"/>
    </source>
</evidence>
<dbReference type="CDD" id="cd04301">
    <property type="entry name" value="NAT_SF"/>
    <property type="match status" value="1"/>
</dbReference>
<proteinExistence type="predicted"/>
<evidence type="ECO:0000313" key="5">
    <source>
        <dbReference type="Proteomes" id="UP000277577"/>
    </source>
</evidence>
<evidence type="ECO:0000313" key="3">
    <source>
        <dbReference type="EMBL" id="VEB38893.1"/>
    </source>
</evidence>
<feature type="domain" description="N-acetyltransferase" evidence="1">
    <location>
        <begin position="3"/>
        <end position="164"/>
    </location>
</feature>
<sequence>MQFTIVPIQEKHIEAFWSAVDSVARERKFLAFLEGPPIKLTRDFVLEHIKEGWPQVVAMHEEQVIGWCDISPLDRPVFAHVGALGIGVLAPYRGQGIGEKLLSTALQMAKLKGLTRIELTVREHNKAAISLYEKYGFVKEGVHKNAVRIDGVYENHIFMALLFE</sequence>
<dbReference type="Gene3D" id="3.40.630.30">
    <property type="match status" value="1"/>
</dbReference>
<dbReference type="EMBL" id="LR134173">
    <property type="protein sequence ID" value="VEB38893.1"/>
    <property type="molecule type" value="Genomic_DNA"/>
</dbReference>
<dbReference type="EMBL" id="LNXW01000013">
    <property type="protein sequence ID" value="KTC80310.1"/>
    <property type="molecule type" value="Genomic_DNA"/>
</dbReference>
<dbReference type="PANTHER" id="PTHR43072:SF60">
    <property type="entry name" value="L-2,4-DIAMINOBUTYRIC ACID ACETYLTRANSFERASE"/>
    <property type="match status" value="1"/>
</dbReference>
<keyword evidence="5" id="KW-1185">Reference proteome</keyword>
<evidence type="ECO:0000313" key="2">
    <source>
        <dbReference type="EMBL" id="KTC80310.1"/>
    </source>
</evidence>
<reference evidence="2 4" key="1">
    <citation type="submission" date="2015-11" db="EMBL/GenBank/DDBJ databases">
        <title>Genomic analysis of 38 Legionella species identifies large and diverse effector repertoires.</title>
        <authorList>
            <person name="Burstein D."/>
            <person name="Amaro F."/>
            <person name="Zusman T."/>
            <person name="Lifshitz Z."/>
            <person name="Cohen O."/>
            <person name="Gilbert J.A."/>
            <person name="Pupko T."/>
            <person name="Shuman H.A."/>
            <person name="Segal G."/>
        </authorList>
    </citation>
    <scope>NUCLEOTIDE SEQUENCE [LARGE SCALE GENOMIC DNA]</scope>
    <source>
        <strain evidence="2 4">ORW</strain>
    </source>
</reference>
<dbReference type="PANTHER" id="PTHR43072">
    <property type="entry name" value="N-ACETYLTRANSFERASE"/>
    <property type="match status" value="1"/>
</dbReference>
<dbReference type="Proteomes" id="UP000277577">
    <property type="component" value="Chromosome"/>
</dbReference>
<dbReference type="AlphaFoldDB" id="A0A0W0SA81"/>
<organism evidence="2 4">
    <name type="scientific">Legionella cherrii</name>
    <dbReference type="NCBI Taxonomy" id="28084"/>
    <lineage>
        <taxon>Bacteria</taxon>
        <taxon>Pseudomonadati</taxon>
        <taxon>Pseudomonadota</taxon>
        <taxon>Gammaproteobacteria</taxon>
        <taxon>Legionellales</taxon>
        <taxon>Legionellaceae</taxon>
        <taxon>Legionella</taxon>
    </lineage>
</organism>
<dbReference type="RefSeq" id="WP_028379937.1">
    <property type="nucleotide sequence ID" value="NZ_CAAAIT010000001.1"/>
</dbReference>
<dbReference type="OrthoDB" id="5419426at2"/>
<dbReference type="InterPro" id="IPR016181">
    <property type="entry name" value="Acyl_CoA_acyltransferase"/>
</dbReference>
<keyword evidence="3" id="KW-0012">Acyltransferase</keyword>
<dbReference type="PATRIC" id="fig|28084.5.peg.2522"/>
<evidence type="ECO:0000313" key="4">
    <source>
        <dbReference type="Proteomes" id="UP000054921"/>
    </source>
</evidence>
<keyword evidence="2" id="KW-0808">Transferase</keyword>
<name>A0A0W0SA81_9GAMM</name>
<dbReference type="Proteomes" id="UP000054921">
    <property type="component" value="Unassembled WGS sequence"/>
</dbReference>
<dbReference type="PROSITE" id="PS51186">
    <property type="entry name" value="GNAT"/>
    <property type="match status" value="1"/>
</dbReference>